<accession>A0A081BIB2</accession>
<reference evidence="2" key="1">
    <citation type="journal article" date="2014" name="Genome Announc.">
        <title>Draft Genome Sequence of Lactobacillus oryzae Strain SG293T.</title>
        <authorList>
            <person name="Tanizawa Y."/>
            <person name="Fujisawa T."/>
            <person name="Mochizuki T."/>
            <person name="Kaminuma E."/>
            <person name="Nakamura Y."/>
            <person name="Tohno M."/>
        </authorList>
    </citation>
    <scope>NUCLEOTIDE SEQUENCE [LARGE SCALE GENOMIC DNA]</scope>
    <source>
        <strain evidence="2">SG293</strain>
    </source>
</reference>
<feature type="transmembrane region" description="Helical" evidence="1">
    <location>
        <begin position="82"/>
        <end position="115"/>
    </location>
</feature>
<feature type="transmembrane region" description="Helical" evidence="1">
    <location>
        <begin position="189"/>
        <end position="209"/>
    </location>
</feature>
<dbReference type="AlphaFoldDB" id="A0A081BIB2"/>
<keyword evidence="1" id="KW-0472">Membrane</keyword>
<proteinExistence type="predicted"/>
<feature type="transmembrane region" description="Helical" evidence="1">
    <location>
        <begin position="294"/>
        <end position="312"/>
    </location>
</feature>
<gene>
    <name evidence="2" type="ORF">LOSG293_120170</name>
</gene>
<protein>
    <recommendedName>
        <fullName evidence="4">EpsG family protein</fullName>
    </recommendedName>
</protein>
<evidence type="ECO:0000313" key="3">
    <source>
        <dbReference type="Proteomes" id="UP000028700"/>
    </source>
</evidence>
<feature type="transmembrane region" description="Helical" evidence="1">
    <location>
        <begin position="127"/>
        <end position="144"/>
    </location>
</feature>
<name>A0A081BIB2_9LACO</name>
<evidence type="ECO:0000256" key="1">
    <source>
        <dbReference type="SAM" id="Phobius"/>
    </source>
</evidence>
<dbReference type="eggNOG" id="ENOG5030BM1">
    <property type="taxonomic scope" value="Bacteria"/>
</dbReference>
<feature type="transmembrane region" description="Helical" evidence="1">
    <location>
        <begin position="321"/>
        <end position="337"/>
    </location>
</feature>
<sequence length="348" mass="40550">MYLVLALLIALGLFFPQSKLVIVIDVVVLGLIVGLRTNSMDYYNYLLEYNTAQIVPPSLADFPGYNIIMRWSQYIGLDFTQFVLVMAFISFTLMITGMMIFSQYVPFAMALFIVYPFGHEAIQMRTFLADALVICALPLLLIDHKTRMKNILSKSIFFILVFFASRIHTLCWFYLAIAAIYLFLRRKKWYVPLIIIITIITMLLIRLNILTRLMMVISSSDKLDHWVQGSSGLGMIFYTFLTMVLYLLIRYSILNMVKNETDKVSKQVKINILSYSTCLLLIIPLLTYDITFNRLWRIFLILLYLMAGEYLYRTHFDRNKLIYIFALLAMVISMFIIENELTILNSLN</sequence>
<dbReference type="Pfam" id="PF14897">
    <property type="entry name" value="EpsG"/>
    <property type="match status" value="1"/>
</dbReference>
<keyword evidence="3" id="KW-1185">Reference proteome</keyword>
<comment type="caution">
    <text evidence="2">The sequence shown here is derived from an EMBL/GenBank/DDBJ whole genome shotgun (WGS) entry which is preliminary data.</text>
</comment>
<feature type="transmembrane region" description="Helical" evidence="1">
    <location>
        <begin position="229"/>
        <end position="249"/>
    </location>
</feature>
<feature type="transmembrane region" description="Helical" evidence="1">
    <location>
        <begin position="156"/>
        <end position="182"/>
    </location>
</feature>
<keyword evidence="1" id="KW-1133">Transmembrane helix</keyword>
<dbReference type="EMBL" id="BBJM01000012">
    <property type="protein sequence ID" value="GAK47780.1"/>
    <property type="molecule type" value="Genomic_DNA"/>
</dbReference>
<dbReference type="Proteomes" id="UP000028700">
    <property type="component" value="Unassembled WGS sequence"/>
</dbReference>
<evidence type="ECO:0008006" key="4">
    <source>
        <dbReference type="Google" id="ProtNLM"/>
    </source>
</evidence>
<dbReference type="InterPro" id="IPR049458">
    <property type="entry name" value="EpsG-like"/>
</dbReference>
<dbReference type="RefSeq" id="WP_034527475.1">
    <property type="nucleotide sequence ID" value="NZ_BBJM01000012.1"/>
</dbReference>
<keyword evidence="1" id="KW-0812">Transmembrane</keyword>
<dbReference type="STRING" id="1291743.LOSG293_120170"/>
<organism evidence="2 3">
    <name type="scientific">Secundilactobacillus oryzae JCM 18671</name>
    <dbReference type="NCBI Taxonomy" id="1291743"/>
    <lineage>
        <taxon>Bacteria</taxon>
        <taxon>Bacillati</taxon>
        <taxon>Bacillota</taxon>
        <taxon>Bacilli</taxon>
        <taxon>Lactobacillales</taxon>
        <taxon>Lactobacillaceae</taxon>
        <taxon>Secundilactobacillus</taxon>
    </lineage>
</organism>
<feature type="transmembrane region" description="Helical" evidence="1">
    <location>
        <begin position="270"/>
        <end position="288"/>
    </location>
</feature>
<evidence type="ECO:0000313" key="2">
    <source>
        <dbReference type="EMBL" id="GAK47780.1"/>
    </source>
</evidence>